<keyword evidence="5" id="KW-0560">Oxidoreductase</keyword>
<dbReference type="GO" id="GO:0004656">
    <property type="term" value="F:procollagen-proline 4-dioxygenase activity"/>
    <property type="evidence" value="ECO:0007669"/>
    <property type="project" value="InterPro"/>
</dbReference>
<dbReference type="InterPro" id="IPR006620">
    <property type="entry name" value="Pro_4_hyd_alph"/>
</dbReference>
<evidence type="ECO:0000259" key="7">
    <source>
        <dbReference type="SMART" id="SM00702"/>
    </source>
</evidence>
<evidence type="ECO:0000256" key="3">
    <source>
        <dbReference type="ARBA" id="ARBA00022896"/>
    </source>
</evidence>
<evidence type="ECO:0000256" key="5">
    <source>
        <dbReference type="ARBA" id="ARBA00023002"/>
    </source>
</evidence>
<dbReference type="AlphaFoldDB" id="A0A7R8WEX1"/>
<comment type="cofactor">
    <cofactor evidence="1">
        <name>L-ascorbate</name>
        <dbReference type="ChEBI" id="CHEBI:38290"/>
    </cofactor>
</comment>
<dbReference type="Gene3D" id="1.25.40.10">
    <property type="entry name" value="Tetratricopeptide repeat domain"/>
    <property type="match status" value="1"/>
</dbReference>
<evidence type="ECO:0000313" key="8">
    <source>
        <dbReference type="EMBL" id="CAD7227539.1"/>
    </source>
</evidence>
<dbReference type="EMBL" id="OB661177">
    <property type="protein sequence ID" value="CAD7227539.1"/>
    <property type="molecule type" value="Genomic_DNA"/>
</dbReference>
<dbReference type="GO" id="GO:0005783">
    <property type="term" value="C:endoplasmic reticulum"/>
    <property type="evidence" value="ECO:0007669"/>
    <property type="project" value="InterPro"/>
</dbReference>
<keyword evidence="6" id="KW-0408">Iron</keyword>
<keyword evidence="4" id="KW-0223">Dioxygenase</keyword>
<protein>
    <recommendedName>
        <fullName evidence="7">Prolyl 4-hydroxylase alpha subunit domain-containing protein</fullName>
    </recommendedName>
</protein>
<sequence>MLQTFQELLGTTSLPTQKELEAAADAILTIQTVYDLPAKDIAAGNMHPDFPSAELTMTQCAELAQRAAIVTPHLATPWKGAAMEQLLKQKADLLDDEEKKQVQLAARVFNQNPDLFIMKQAHVSAREELEAEEDCDEELPEEALQKQQEKETREMFQQYKELCSGQASQAVKSSRLKCRLKGGASTLRTHPSLVLAPAREEELSSSPSILHFHDVLSPKEAQELVEHSRPQMAPLDSNDGIIATAAMTRSPKLSLRLKQTIEGLPITADEYQILHYGLGGVDASGKIEIDDLHSPSRSIFHVGNASTGMILYLGDVAIGGETVFPKLGVVVPAIQGSVLFWENRDPRTPHALCPVVVGDHWELENLCPELQK</sequence>
<feature type="domain" description="Prolyl 4-hydroxylase alpha subunit" evidence="7">
    <location>
        <begin position="207"/>
        <end position="368"/>
    </location>
</feature>
<dbReference type="OrthoDB" id="420380at2759"/>
<evidence type="ECO:0000256" key="6">
    <source>
        <dbReference type="ARBA" id="ARBA00023004"/>
    </source>
</evidence>
<organism evidence="8">
    <name type="scientific">Cyprideis torosa</name>
    <dbReference type="NCBI Taxonomy" id="163714"/>
    <lineage>
        <taxon>Eukaryota</taxon>
        <taxon>Metazoa</taxon>
        <taxon>Ecdysozoa</taxon>
        <taxon>Arthropoda</taxon>
        <taxon>Crustacea</taxon>
        <taxon>Oligostraca</taxon>
        <taxon>Ostracoda</taxon>
        <taxon>Podocopa</taxon>
        <taxon>Podocopida</taxon>
        <taxon>Cytherocopina</taxon>
        <taxon>Cytheroidea</taxon>
        <taxon>Cytherideidae</taxon>
        <taxon>Cyprideis</taxon>
    </lineage>
</organism>
<dbReference type="InterPro" id="IPR045054">
    <property type="entry name" value="P4HA-like"/>
</dbReference>
<proteinExistence type="predicted"/>
<dbReference type="GO" id="GO:0031418">
    <property type="term" value="F:L-ascorbic acid binding"/>
    <property type="evidence" value="ECO:0007669"/>
    <property type="project" value="UniProtKB-KW"/>
</dbReference>
<dbReference type="Gene3D" id="2.60.120.620">
    <property type="entry name" value="q2cbj1_9rhob like domain"/>
    <property type="match status" value="1"/>
</dbReference>
<evidence type="ECO:0000256" key="4">
    <source>
        <dbReference type="ARBA" id="ARBA00022964"/>
    </source>
</evidence>
<keyword evidence="3" id="KW-0847">Vitamin C</keyword>
<dbReference type="InterPro" id="IPR011990">
    <property type="entry name" value="TPR-like_helical_dom_sf"/>
</dbReference>
<reference evidence="8" key="1">
    <citation type="submission" date="2020-11" db="EMBL/GenBank/DDBJ databases">
        <authorList>
            <person name="Tran Van P."/>
        </authorList>
    </citation>
    <scope>NUCLEOTIDE SEQUENCE</scope>
</reference>
<dbReference type="InterPro" id="IPR013547">
    <property type="entry name" value="P4H_N"/>
</dbReference>
<dbReference type="Pfam" id="PF08336">
    <property type="entry name" value="P4Ha_N"/>
    <property type="match status" value="1"/>
</dbReference>
<name>A0A7R8WEX1_9CRUS</name>
<dbReference type="PANTHER" id="PTHR10869">
    <property type="entry name" value="PROLYL 4-HYDROXYLASE ALPHA SUBUNIT"/>
    <property type="match status" value="1"/>
</dbReference>
<dbReference type="GO" id="GO:0005506">
    <property type="term" value="F:iron ion binding"/>
    <property type="evidence" value="ECO:0007669"/>
    <property type="project" value="InterPro"/>
</dbReference>
<evidence type="ECO:0000256" key="2">
    <source>
        <dbReference type="ARBA" id="ARBA00022723"/>
    </source>
</evidence>
<keyword evidence="2" id="KW-0479">Metal-binding</keyword>
<evidence type="ECO:0000256" key="1">
    <source>
        <dbReference type="ARBA" id="ARBA00001961"/>
    </source>
</evidence>
<dbReference type="SMART" id="SM00702">
    <property type="entry name" value="P4Hc"/>
    <property type="match status" value="1"/>
</dbReference>
<gene>
    <name evidence="8" type="ORF">CTOB1V02_LOCUS5443</name>
</gene>
<accession>A0A7R8WEX1</accession>
<dbReference type="PANTHER" id="PTHR10869:SF216">
    <property type="entry name" value="PROCOLLAGEN-PROLINE 4-DIOXYGENASE"/>
    <property type="match status" value="1"/>
</dbReference>